<name>A0AAN9LPP4_CANGL</name>
<organism evidence="4 5">
    <name type="scientific">Canavalia gladiata</name>
    <name type="common">Sword bean</name>
    <name type="synonym">Dolichos gladiatus</name>
    <dbReference type="NCBI Taxonomy" id="3824"/>
    <lineage>
        <taxon>Eukaryota</taxon>
        <taxon>Viridiplantae</taxon>
        <taxon>Streptophyta</taxon>
        <taxon>Embryophyta</taxon>
        <taxon>Tracheophyta</taxon>
        <taxon>Spermatophyta</taxon>
        <taxon>Magnoliopsida</taxon>
        <taxon>eudicotyledons</taxon>
        <taxon>Gunneridae</taxon>
        <taxon>Pentapetalae</taxon>
        <taxon>rosids</taxon>
        <taxon>fabids</taxon>
        <taxon>Fabales</taxon>
        <taxon>Fabaceae</taxon>
        <taxon>Papilionoideae</taxon>
        <taxon>50 kb inversion clade</taxon>
        <taxon>NPAAA clade</taxon>
        <taxon>indigoferoid/millettioid clade</taxon>
        <taxon>Phaseoleae</taxon>
        <taxon>Canavalia</taxon>
    </lineage>
</organism>
<proteinExistence type="predicted"/>
<feature type="domain" description="ELM2" evidence="3">
    <location>
        <begin position="224"/>
        <end position="278"/>
    </location>
</feature>
<protein>
    <recommendedName>
        <fullName evidence="3">ELM2 domain-containing protein</fullName>
    </recommendedName>
</protein>
<keyword evidence="1" id="KW-0539">Nucleus</keyword>
<evidence type="ECO:0000313" key="5">
    <source>
        <dbReference type="Proteomes" id="UP001367508"/>
    </source>
</evidence>
<feature type="compositionally biased region" description="Polar residues" evidence="2">
    <location>
        <begin position="188"/>
        <end position="197"/>
    </location>
</feature>
<dbReference type="Proteomes" id="UP001367508">
    <property type="component" value="Unassembled WGS sequence"/>
</dbReference>
<gene>
    <name evidence="4" type="ORF">VNO77_20512</name>
</gene>
<comment type="caution">
    <text evidence="4">The sequence shown here is derived from an EMBL/GenBank/DDBJ whole genome shotgun (WGS) entry which is preliminary data.</text>
</comment>
<feature type="compositionally biased region" description="Polar residues" evidence="2">
    <location>
        <begin position="205"/>
        <end position="217"/>
    </location>
</feature>
<sequence>MGLFVSVVSPAAVPPCYSRRFKRDELKFEADYSFGISNNYTMRTLPLERTTRHGKHALNAHNKKSSCRRCQKEKHKAHLLPNPNAKCPQKKRRNDQYMNGDKFATTLGLITREKCCNQNAIINDTIQYCSICREDYSYLSKSDEFIEGLKGHMKNCRKDLGTRKTKEKPSMEFFKALESFVNEDFHNSSETSRSLSSKNEDMELNQPQKSSLASKTNHIPRPVIPIGPNFQAEVPKWEGTTNVRHHNSDDDLKWLGTQLWPMPDFTKSNVKGIGEGRPDSCSCEFPGSIDCVRLHVSEARQLLKLEIGTTFSSWKFDKMGEDVSKSWTLKEQKEFESIVKLNPLSKDTNFWKLAIEHFPSKSMKCLVNYYHNVYIPRCLSLETRSFLDAVDSDDDQDEKYCNKDDFSFTGIIIVHVVDFVVYD</sequence>
<accession>A0AAN9LPP4</accession>
<keyword evidence="5" id="KW-1185">Reference proteome</keyword>
<dbReference type="InterPro" id="IPR000949">
    <property type="entry name" value="ELM2_dom"/>
</dbReference>
<reference evidence="4 5" key="1">
    <citation type="submission" date="2024-01" db="EMBL/GenBank/DDBJ databases">
        <title>The genomes of 5 underutilized Papilionoideae crops provide insights into root nodulation and disease resistanc.</title>
        <authorList>
            <person name="Jiang F."/>
        </authorList>
    </citation>
    <scope>NUCLEOTIDE SEQUENCE [LARGE SCALE GENOMIC DNA]</scope>
    <source>
        <strain evidence="4">LVBAO_FW01</strain>
        <tissue evidence="4">Leaves</tissue>
    </source>
</reference>
<evidence type="ECO:0000256" key="1">
    <source>
        <dbReference type="ARBA" id="ARBA00023242"/>
    </source>
</evidence>
<dbReference type="EMBL" id="JAYMYQ010000004">
    <property type="protein sequence ID" value="KAK7339826.1"/>
    <property type="molecule type" value="Genomic_DNA"/>
</dbReference>
<dbReference type="SMART" id="SM01189">
    <property type="entry name" value="ELM2"/>
    <property type="match status" value="1"/>
</dbReference>
<dbReference type="PANTHER" id="PTHR46872:SF10">
    <property type="entry name" value="MYB-LIKE DOMAIN-CONTAINING PROTEIN"/>
    <property type="match status" value="1"/>
</dbReference>
<evidence type="ECO:0000259" key="3">
    <source>
        <dbReference type="SMART" id="SM01189"/>
    </source>
</evidence>
<feature type="region of interest" description="Disordered" evidence="2">
    <location>
        <begin position="188"/>
        <end position="225"/>
    </location>
</feature>
<evidence type="ECO:0000256" key="2">
    <source>
        <dbReference type="SAM" id="MobiDB-lite"/>
    </source>
</evidence>
<dbReference type="AlphaFoldDB" id="A0AAN9LPP4"/>
<dbReference type="PANTHER" id="PTHR46872">
    <property type="entry name" value="DNA BINDING PROTEIN"/>
    <property type="match status" value="1"/>
</dbReference>
<evidence type="ECO:0000313" key="4">
    <source>
        <dbReference type="EMBL" id="KAK7339826.1"/>
    </source>
</evidence>